<evidence type="ECO:0000313" key="2">
    <source>
        <dbReference type="EMBL" id="QSO46934.1"/>
    </source>
</evidence>
<evidence type="ECO:0000313" key="3">
    <source>
        <dbReference type="Proteomes" id="UP000663505"/>
    </source>
</evidence>
<dbReference type="SUPFAM" id="SSF103473">
    <property type="entry name" value="MFS general substrate transporter"/>
    <property type="match status" value="1"/>
</dbReference>
<evidence type="ECO:0000256" key="1">
    <source>
        <dbReference type="SAM" id="Phobius"/>
    </source>
</evidence>
<proteinExistence type="predicted"/>
<keyword evidence="1" id="KW-0472">Membrane</keyword>
<name>A0A9X7VY95_9BACL</name>
<evidence type="ECO:0008006" key="4">
    <source>
        <dbReference type="Google" id="ProtNLM"/>
    </source>
</evidence>
<dbReference type="InterPro" id="IPR036259">
    <property type="entry name" value="MFS_trans_sf"/>
</dbReference>
<sequence>MMLSLLSMSVTVWVVGLHLAIFGVGQGMFQSPNNSNIMSTAPKNKVGLVGGLNALVRSIGMVLGILCMFFPR</sequence>
<gene>
    <name evidence="2" type="ORF">JZ786_21305</name>
</gene>
<organism evidence="2 3">
    <name type="scientific">Alicyclobacillus mengziensis</name>
    <dbReference type="NCBI Taxonomy" id="2931921"/>
    <lineage>
        <taxon>Bacteria</taxon>
        <taxon>Bacillati</taxon>
        <taxon>Bacillota</taxon>
        <taxon>Bacilli</taxon>
        <taxon>Bacillales</taxon>
        <taxon>Alicyclobacillaceae</taxon>
        <taxon>Alicyclobacillus</taxon>
    </lineage>
</organism>
<dbReference type="Proteomes" id="UP000663505">
    <property type="component" value="Chromosome"/>
</dbReference>
<keyword evidence="3" id="KW-1185">Reference proteome</keyword>
<reference evidence="2 3" key="1">
    <citation type="submission" date="2021-02" db="EMBL/GenBank/DDBJ databases">
        <title>Alicyclobacillus curvatus sp. nov. and Alicyclobacillus mengziensis sp. nov., two acidophilic bacteria isolated from acid mine drainage.</title>
        <authorList>
            <person name="Huang Y."/>
        </authorList>
    </citation>
    <scope>NUCLEOTIDE SEQUENCE [LARGE SCALE GENOMIC DNA]</scope>
    <source>
        <strain evidence="2 3">S30H14</strain>
    </source>
</reference>
<dbReference type="AlphaFoldDB" id="A0A9X7VY95"/>
<protein>
    <recommendedName>
        <fullName evidence="4">MFS transporter</fullName>
    </recommendedName>
</protein>
<keyword evidence="1" id="KW-0812">Transmembrane</keyword>
<feature type="transmembrane region" description="Helical" evidence="1">
    <location>
        <begin position="46"/>
        <end position="71"/>
    </location>
</feature>
<keyword evidence="1" id="KW-1133">Transmembrane helix</keyword>
<feature type="transmembrane region" description="Helical" evidence="1">
    <location>
        <begin position="6"/>
        <end position="25"/>
    </location>
</feature>
<dbReference type="EMBL" id="CP071182">
    <property type="protein sequence ID" value="QSO46934.1"/>
    <property type="molecule type" value="Genomic_DNA"/>
</dbReference>
<dbReference type="KEGG" id="afx:JZ786_21305"/>
<dbReference type="Gene3D" id="1.20.1250.20">
    <property type="entry name" value="MFS general substrate transporter like domains"/>
    <property type="match status" value="1"/>
</dbReference>
<accession>A0A9X7VY95</accession>